<comment type="catalytic activity">
    <reaction evidence="18">
        <text>ATP + H2O = ADP + phosphate + H(+)</text>
        <dbReference type="Rhea" id="RHEA:13065"/>
        <dbReference type="ChEBI" id="CHEBI:15377"/>
        <dbReference type="ChEBI" id="CHEBI:15378"/>
        <dbReference type="ChEBI" id="CHEBI:30616"/>
        <dbReference type="ChEBI" id="CHEBI:43474"/>
        <dbReference type="ChEBI" id="CHEBI:456216"/>
        <dbReference type="EC" id="3.6.4.13"/>
    </reaction>
    <physiologicalReaction direction="left-to-right" evidence="18">
        <dbReference type="Rhea" id="RHEA:13066"/>
    </physiologicalReaction>
</comment>
<evidence type="ECO:0000313" key="23">
    <source>
        <dbReference type="RefSeq" id="XP_029318194.1"/>
    </source>
</evidence>
<dbReference type="Proteomes" id="UP000504630">
    <property type="component" value="Chromosome 3"/>
</dbReference>
<evidence type="ECO:0000256" key="19">
    <source>
        <dbReference type="SAM" id="MobiDB-lite"/>
    </source>
</evidence>
<keyword evidence="22" id="KW-1185">Reference proteome</keyword>
<dbReference type="KEGG" id="cgob:115028506"/>
<feature type="domain" description="Helicase C-terminal" evidence="21">
    <location>
        <begin position="397"/>
        <end position="540"/>
    </location>
</feature>
<dbReference type="Pfam" id="PF26142">
    <property type="entry name" value="DD_DDX21-DDX50"/>
    <property type="match status" value="1"/>
</dbReference>
<sequence length="749" mass="82781">MPTKIIFESEDQAMEDNVDTVAEAKTPKKTKEGKKLKKMKQLQEQEEQEDPDCEPPAPKKKKKKDKLTVDQVNCDVEEATDANSNGVETPKKIKIKKNAEGDTENKKKKQKKAIAETNGHASPIPPAPTPVQSSDDSASENEKETGETREQKEGAFSNFRISQFTIDKLKVRGVSYLFDIQSKTFNSVYDGEDVIAQARTGTGKTFSFAIPLVEKLQRETVDFPRGRAPKILVLTPTRELAIQVAKDFKDVTKKLALTCFYGGSSYNPQIDAIRSGIDILVGTPGRIKDHLQNQKLDLSKLKHVVLDEVDQMLDMGFAEQVEEILSYSYEKDSKSNPQTLLFSATCPPWVYEVAKKYMRPECKHVDLIGKKTQKAATTVEHLAIACHWSQRAAVIGDVIQVYSGSHGRTIVFCETKKDVNELSMNVSIKQSAQCLHGDIPQKQREITLKGFRNGGFEVLVATNVAARGLDIPEVDLVVQCAPPKDVESYIHRSGRTGRAGRTGVCICFYQRKEEDQLRYVENKAGISFRRVGVPTANDIIKSSSKDAVRYLDSVPVTAVEYFKESAEKLIAERGAVEALAAALAHISGATNLEQRSLLNSDLGFTTMQMVCSQEMHNLGYAWKTIKEQAGDQFDEHIRGMTFLKGKMGVCFDVPVDKVKEIQDSWKDGRRWQLTVATELPDLEEKPFNDRGGDRGYGGGSRGGGFRGGRGRGSGGYGGRSNGFRSGGGGGGFGNTRGTHKRDFSDAFGY</sequence>
<keyword evidence="9" id="KW-0677">Repeat</keyword>
<dbReference type="GO" id="GO:0003724">
    <property type="term" value="F:RNA helicase activity"/>
    <property type="evidence" value="ECO:0007669"/>
    <property type="project" value="UniProtKB-EC"/>
</dbReference>
<evidence type="ECO:0000256" key="7">
    <source>
        <dbReference type="ARBA" id="ARBA00022490"/>
    </source>
</evidence>
<keyword evidence="15" id="KW-0496">Mitochondrion</keyword>
<keyword evidence="7" id="KW-0963">Cytoplasm</keyword>
<organism evidence="22 23">
    <name type="scientific">Cottoperca gobio</name>
    <name type="common">Frogmouth</name>
    <name type="synonym">Aphritis gobio</name>
    <dbReference type="NCBI Taxonomy" id="56716"/>
    <lineage>
        <taxon>Eukaryota</taxon>
        <taxon>Metazoa</taxon>
        <taxon>Chordata</taxon>
        <taxon>Craniata</taxon>
        <taxon>Vertebrata</taxon>
        <taxon>Euteleostomi</taxon>
        <taxon>Actinopterygii</taxon>
        <taxon>Neopterygii</taxon>
        <taxon>Teleostei</taxon>
        <taxon>Neoteleostei</taxon>
        <taxon>Acanthomorphata</taxon>
        <taxon>Eupercaria</taxon>
        <taxon>Perciformes</taxon>
        <taxon>Notothenioidei</taxon>
        <taxon>Bovichtidae</taxon>
        <taxon>Cottoperca</taxon>
    </lineage>
</organism>
<evidence type="ECO:0000256" key="9">
    <source>
        <dbReference type="ARBA" id="ARBA00022737"/>
    </source>
</evidence>
<keyword evidence="12 23" id="KW-0347">Helicase</keyword>
<evidence type="ECO:0000256" key="18">
    <source>
        <dbReference type="ARBA" id="ARBA00049390"/>
    </source>
</evidence>
<evidence type="ECO:0000256" key="11">
    <source>
        <dbReference type="ARBA" id="ARBA00022801"/>
    </source>
</evidence>
<proteinExistence type="inferred from homology"/>
<dbReference type="RefSeq" id="XP_029318194.1">
    <property type="nucleotide sequence ID" value="XM_029462334.1"/>
</dbReference>
<comment type="similarity">
    <text evidence="5">Belongs to the DEAD box helicase family. DDX21/DDX50 subfamily.</text>
</comment>
<dbReference type="InterPro" id="IPR035979">
    <property type="entry name" value="RBD_domain_sf"/>
</dbReference>
<dbReference type="InParanoid" id="A0A6J2S8B9"/>
<evidence type="ECO:0000256" key="13">
    <source>
        <dbReference type="ARBA" id="ARBA00022840"/>
    </source>
</evidence>
<dbReference type="GO" id="GO:0005524">
    <property type="term" value="F:ATP binding"/>
    <property type="evidence" value="ECO:0007669"/>
    <property type="project" value="UniProtKB-KW"/>
</dbReference>
<evidence type="ECO:0000256" key="2">
    <source>
        <dbReference type="ARBA" id="ARBA00004514"/>
    </source>
</evidence>
<keyword evidence="14" id="KW-0694">RNA-binding</keyword>
<dbReference type="Gene3D" id="3.30.70.2280">
    <property type="match status" value="1"/>
</dbReference>
<comment type="subcellular location">
    <subcellularLocation>
        <location evidence="2">Cytoplasm</location>
        <location evidence="2">Cytosol</location>
    </subcellularLocation>
    <subcellularLocation>
        <location evidence="1">Mitochondrion</location>
    </subcellularLocation>
    <subcellularLocation>
        <location evidence="3">Nucleus</location>
        <location evidence="3">Nucleolus</location>
    </subcellularLocation>
    <subcellularLocation>
        <location evidence="4">Nucleus</location>
        <location evidence="4">Nucleoplasm</location>
    </subcellularLocation>
</comment>
<evidence type="ECO:0000256" key="10">
    <source>
        <dbReference type="ARBA" id="ARBA00022741"/>
    </source>
</evidence>
<feature type="compositionally biased region" description="Basic and acidic residues" evidence="19">
    <location>
        <begin position="140"/>
        <end position="153"/>
    </location>
</feature>
<feature type="compositionally biased region" description="Basic residues" evidence="19">
    <location>
        <begin position="31"/>
        <end position="40"/>
    </location>
</feature>
<dbReference type="Pfam" id="PF00271">
    <property type="entry name" value="Helicase_C"/>
    <property type="match status" value="1"/>
</dbReference>
<name>A0A6J2S8B9_COTGO</name>
<dbReference type="EC" id="3.6.4.13" evidence="6"/>
<dbReference type="PROSITE" id="PS51192">
    <property type="entry name" value="HELICASE_ATP_BIND_1"/>
    <property type="match status" value="1"/>
</dbReference>
<evidence type="ECO:0000256" key="1">
    <source>
        <dbReference type="ARBA" id="ARBA00004173"/>
    </source>
</evidence>
<evidence type="ECO:0000256" key="17">
    <source>
        <dbReference type="ARBA" id="ARBA00023242"/>
    </source>
</evidence>
<protein>
    <recommendedName>
        <fullName evidence="6">RNA helicase</fullName>
        <ecNumber evidence="6">3.6.4.13</ecNumber>
    </recommendedName>
</protein>
<dbReference type="InterPro" id="IPR001650">
    <property type="entry name" value="Helicase_C-like"/>
</dbReference>
<evidence type="ECO:0000256" key="8">
    <source>
        <dbReference type="ARBA" id="ARBA00022552"/>
    </source>
</evidence>
<dbReference type="GO" id="GO:0003723">
    <property type="term" value="F:RNA binding"/>
    <property type="evidence" value="ECO:0007669"/>
    <property type="project" value="UniProtKB-KW"/>
</dbReference>
<feature type="region of interest" description="Disordered" evidence="19">
    <location>
        <begin position="1"/>
        <end position="154"/>
    </location>
</feature>
<reference evidence="23" key="1">
    <citation type="submission" date="2025-08" db="UniProtKB">
        <authorList>
            <consortium name="RefSeq"/>
        </authorList>
    </citation>
    <scope>IDENTIFICATION</scope>
</reference>
<dbReference type="SUPFAM" id="SSF54928">
    <property type="entry name" value="RNA-binding domain, RBD"/>
    <property type="match status" value="1"/>
</dbReference>
<dbReference type="GO" id="GO:0006364">
    <property type="term" value="P:rRNA processing"/>
    <property type="evidence" value="ECO:0007669"/>
    <property type="project" value="UniProtKB-KW"/>
</dbReference>
<dbReference type="InterPro" id="IPR059027">
    <property type="entry name" value="DD_DDX21-DDX50"/>
</dbReference>
<evidence type="ECO:0000256" key="15">
    <source>
        <dbReference type="ARBA" id="ARBA00023128"/>
    </source>
</evidence>
<keyword evidence="16" id="KW-0804">Transcription</keyword>
<dbReference type="Pfam" id="PF08152">
    <property type="entry name" value="GUCT"/>
    <property type="match status" value="1"/>
</dbReference>
<dbReference type="InterPro" id="IPR027417">
    <property type="entry name" value="P-loop_NTPase"/>
</dbReference>
<keyword evidence="8" id="KW-0698">rRNA processing</keyword>
<dbReference type="Pfam" id="PF00270">
    <property type="entry name" value="DEAD"/>
    <property type="match status" value="1"/>
</dbReference>
<dbReference type="GO" id="GO:0016787">
    <property type="term" value="F:hydrolase activity"/>
    <property type="evidence" value="ECO:0007669"/>
    <property type="project" value="UniProtKB-KW"/>
</dbReference>
<dbReference type="PANTHER" id="PTHR47963">
    <property type="entry name" value="DEAD-BOX ATP-DEPENDENT RNA HELICASE 47, MITOCHONDRIAL"/>
    <property type="match status" value="1"/>
</dbReference>
<evidence type="ECO:0000256" key="5">
    <source>
        <dbReference type="ARBA" id="ARBA00006517"/>
    </source>
</evidence>
<evidence type="ECO:0000259" key="20">
    <source>
        <dbReference type="PROSITE" id="PS51192"/>
    </source>
</evidence>
<dbReference type="CDD" id="cd18787">
    <property type="entry name" value="SF2_C_DEAD"/>
    <property type="match status" value="1"/>
</dbReference>
<evidence type="ECO:0000256" key="14">
    <source>
        <dbReference type="ARBA" id="ARBA00022884"/>
    </source>
</evidence>
<dbReference type="CTD" id="9188"/>
<feature type="compositionally biased region" description="Acidic residues" evidence="19">
    <location>
        <begin position="8"/>
        <end position="18"/>
    </location>
</feature>
<dbReference type="GO" id="GO:0005739">
    <property type="term" value="C:mitochondrion"/>
    <property type="evidence" value="ECO:0007669"/>
    <property type="project" value="UniProtKB-SubCell"/>
</dbReference>
<dbReference type="SUPFAM" id="SSF52540">
    <property type="entry name" value="P-loop containing nucleoside triphosphate hydrolases"/>
    <property type="match status" value="1"/>
</dbReference>
<dbReference type="PROSITE" id="PS51194">
    <property type="entry name" value="HELICASE_CTER"/>
    <property type="match status" value="1"/>
</dbReference>
<evidence type="ECO:0000256" key="12">
    <source>
        <dbReference type="ARBA" id="ARBA00022806"/>
    </source>
</evidence>
<dbReference type="FunFam" id="3.40.50.300:FF:001168">
    <property type="entry name" value="nucleolar RNA helicase 2"/>
    <property type="match status" value="1"/>
</dbReference>
<feature type="region of interest" description="Disordered" evidence="19">
    <location>
        <begin position="682"/>
        <end position="749"/>
    </location>
</feature>
<dbReference type="FunFam" id="3.40.50.300:FF:000666">
    <property type="entry name" value="ATP-dependent RNA helicase DDX50"/>
    <property type="match status" value="1"/>
</dbReference>
<dbReference type="GO" id="GO:0005829">
    <property type="term" value="C:cytosol"/>
    <property type="evidence" value="ECO:0007669"/>
    <property type="project" value="UniProtKB-SubCell"/>
</dbReference>
<feature type="compositionally biased region" description="Basic and acidic residues" evidence="19">
    <location>
        <begin position="740"/>
        <end position="749"/>
    </location>
</feature>
<evidence type="ECO:0000256" key="3">
    <source>
        <dbReference type="ARBA" id="ARBA00004604"/>
    </source>
</evidence>
<dbReference type="InterPro" id="IPR011545">
    <property type="entry name" value="DEAD/DEAH_box_helicase_dom"/>
</dbReference>
<dbReference type="GeneID" id="115028506"/>
<keyword evidence="17" id="KW-0539">Nucleus</keyword>
<dbReference type="InterPro" id="IPR050547">
    <property type="entry name" value="DEAD_box_RNA_helicases"/>
</dbReference>
<keyword evidence="11" id="KW-0378">Hydrolase</keyword>
<evidence type="ECO:0000256" key="16">
    <source>
        <dbReference type="ARBA" id="ARBA00023163"/>
    </source>
</evidence>
<evidence type="ECO:0000259" key="21">
    <source>
        <dbReference type="PROSITE" id="PS51194"/>
    </source>
</evidence>
<dbReference type="GO" id="GO:0005654">
    <property type="term" value="C:nucleoplasm"/>
    <property type="evidence" value="ECO:0007669"/>
    <property type="project" value="UniProtKB-SubCell"/>
</dbReference>
<dbReference type="Gene3D" id="3.40.50.300">
    <property type="entry name" value="P-loop containing nucleotide triphosphate hydrolases"/>
    <property type="match status" value="2"/>
</dbReference>
<dbReference type="CDD" id="cd12936">
    <property type="entry name" value="GUCT_RHII_Gualpha_beta"/>
    <property type="match status" value="1"/>
</dbReference>
<keyword evidence="10" id="KW-0547">Nucleotide-binding</keyword>
<dbReference type="FunCoup" id="A0A6J2S8B9">
    <property type="interactions" value="888"/>
</dbReference>
<feature type="compositionally biased region" description="Gly residues" evidence="19">
    <location>
        <begin position="694"/>
        <end position="734"/>
    </location>
</feature>
<dbReference type="InterPro" id="IPR014001">
    <property type="entry name" value="Helicase_ATP-bd"/>
</dbReference>
<feature type="domain" description="Helicase ATP-binding" evidence="20">
    <location>
        <begin position="185"/>
        <end position="364"/>
    </location>
</feature>
<evidence type="ECO:0000256" key="6">
    <source>
        <dbReference type="ARBA" id="ARBA00012552"/>
    </source>
</evidence>
<dbReference type="AlphaFoldDB" id="A0A6J2S8B9"/>
<gene>
    <name evidence="23" type="primary">ddx21</name>
</gene>
<keyword evidence="13" id="KW-0067">ATP-binding</keyword>
<dbReference type="InterPro" id="IPR012562">
    <property type="entry name" value="GUCT"/>
</dbReference>
<feature type="compositionally biased region" description="Basic and acidic residues" evidence="19">
    <location>
        <begin position="682"/>
        <end position="693"/>
    </location>
</feature>
<accession>A0A6J2S8B9</accession>
<dbReference type="OrthoDB" id="4255at2759"/>
<feature type="compositionally biased region" description="Acidic residues" evidence="19">
    <location>
        <begin position="44"/>
        <end position="53"/>
    </location>
</feature>
<evidence type="ECO:0000313" key="22">
    <source>
        <dbReference type="Proteomes" id="UP000504630"/>
    </source>
</evidence>
<dbReference type="SMART" id="SM00487">
    <property type="entry name" value="DEXDc"/>
    <property type="match status" value="1"/>
</dbReference>
<dbReference type="PANTHER" id="PTHR47963:SF8">
    <property type="entry name" value="ATP-DEPENDENT RNA HELICASE DEAD"/>
    <property type="match status" value="1"/>
</dbReference>
<dbReference type="GO" id="GO:0005730">
    <property type="term" value="C:nucleolus"/>
    <property type="evidence" value="ECO:0007669"/>
    <property type="project" value="UniProtKB-SubCell"/>
</dbReference>
<evidence type="ECO:0000256" key="4">
    <source>
        <dbReference type="ARBA" id="ARBA00004642"/>
    </source>
</evidence>
<dbReference type="SMART" id="SM00490">
    <property type="entry name" value="HELICc"/>
    <property type="match status" value="1"/>
</dbReference>